<organism evidence="1 2">
    <name type="scientific">Protea cynaroides</name>
    <dbReference type="NCBI Taxonomy" id="273540"/>
    <lineage>
        <taxon>Eukaryota</taxon>
        <taxon>Viridiplantae</taxon>
        <taxon>Streptophyta</taxon>
        <taxon>Embryophyta</taxon>
        <taxon>Tracheophyta</taxon>
        <taxon>Spermatophyta</taxon>
        <taxon>Magnoliopsida</taxon>
        <taxon>Proteales</taxon>
        <taxon>Proteaceae</taxon>
        <taxon>Protea</taxon>
    </lineage>
</organism>
<keyword evidence="2" id="KW-1185">Reference proteome</keyword>
<dbReference type="PANTHER" id="PTHR31808:SF9">
    <property type="entry name" value="F21O3.2 PROTEIN"/>
    <property type="match status" value="1"/>
</dbReference>
<proteinExistence type="predicted"/>
<gene>
    <name evidence="1" type="ORF">NE237_022653</name>
</gene>
<dbReference type="InterPro" id="IPR038925">
    <property type="entry name" value="At3g17800-like"/>
</dbReference>
<comment type="caution">
    <text evidence="1">The sequence shown here is derived from an EMBL/GenBank/DDBJ whole genome shotgun (WGS) entry which is preliminary data.</text>
</comment>
<reference evidence="1" key="1">
    <citation type="journal article" date="2023" name="Plant J.">
        <title>The genome of the king protea, Protea cynaroides.</title>
        <authorList>
            <person name="Chang J."/>
            <person name="Duong T.A."/>
            <person name="Schoeman C."/>
            <person name="Ma X."/>
            <person name="Roodt D."/>
            <person name="Barker N."/>
            <person name="Li Z."/>
            <person name="Van de Peer Y."/>
            <person name="Mizrachi E."/>
        </authorList>
    </citation>
    <scope>NUCLEOTIDE SEQUENCE</scope>
    <source>
        <tissue evidence="1">Young leaves</tissue>
    </source>
</reference>
<dbReference type="Proteomes" id="UP001141806">
    <property type="component" value="Unassembled WGS sequence"/>
</dbReference>
<dbReference type="AlphaFoldDB" id="A0A9Q0HBF3"/>
<protein>
    <submittedName>
        <fullName evidence="1">Uncharacterized protein</fullName>
    </submittedName>
</protein>
<accession>A0A9Q0HBF3</accession>
<name>A0A9Q0HBF3_9MAGN</name>
<sequence length="167" mass="19368">MIFSRLASSDFSYYLNFDSQRRIKLCDNWRFKDRIGYNDKRSIQTVLIVATSAESSQCENRIVVNWPLEPRSSSGKILSNVLQNQRHLFDVFVAKQFNELVADREGAITRKQHSEGSTKSSLHSTIWIGQHRMDIESCVKHLVAPTAPDSPWLTWFLANRWSKESDF</sequence>
<evidence type="ECO:0000313" key="2">
    <source>
        <dbReference type="Proteomes" id="UP001141806"/>
    </source>
</evidence>
<evidence type="ECO:0000313" key="1">
    <source>
        <dbReference type="EMBL" id="KAJ4962714.1"/>
    </source>
</evidence>
<dbReference type="PANTHER" id="PTHR31808">
    <property type="entry name" value="EXPRESSED PROTEIN"/>
    <property type="match status" value="1"/>
</dbReference>
<dbReference type="EMBL" id="JAMYWD010000008">
    <property type="protein sequence ID" value="KAJ4962714.1"/>
    <property type="molecule type" value="Genomic_DNA"/>
</dbReference>